<evidence type="ECO:0000313" key="6">
    <source>
        <dbReference type="EMBL" id="MDT7518894.1"/>
    </source>
</evidence>
<dbReference type="SUPFAM" id="SSF51206">
    <property type="entry name" value="cAMP-binding domain-like"/>
    <property type="match status" value="1"/>
</dbReference>
<gene>
    <name evidence="6" type="ORF">RAE19_09260</name>
</gene>
<evidence type="ECO:0000256" key="1">
    <source>
        <dbReference type="ARBA" id="ARBA00023015"/>
    </source>
</evidence>
<dbReference type="Pfam" id="PF00027">
    <property type="entry name" value="cNMP_binding"/>
    <property type="match status" value="1"/>
</dbReference>
<dbReference type="Gene3D" id="1.10.10.10">
    <property type="entry name" value="Winged helix-like DNA-binding domain superfamily/Winged helix DNA-binding domain"/>
    <property type="match status" value="1"/>
</dbReference>
<dbReference type="InterPro" id="IPR000595">
    <property type="entry name" value="cNMP-bd_dom"/>
</dbReference>
<feature type="domain" description="Cyclic nucleotide-binding" evidence="4">
    <location>
        <begin position="17"/>
        <end position="120"/>
    </location>
</feature>
<sequence>MTHSKAELLKKMSVNTWFDGLPIAERKALLAVAIEQEVSPGEAVYRRGDASGGFYGVLSGVFRVTASGEDGREGILSVLEAGHWFGETSMVDGEIRPHDVVALQAGTLLVITPRDFQGLMQRIGFVQGISVLLATRVRGLCGLVEDSMLRSTRTRVARRLISLARGDMTLSHQSRSGVQVSHEELAMMLGVTRQTLAKELKYLVGAGALALGYGHIEFRDTELLKREAALA</sequence>
<protein>
    <submittedName>
        <fullName evidence="6">Crp/Fnr family transcriptional regulator</fullName>
    </submittedName>
</protein>
<dbReference type="SMART" id="SM00419">
    <property type="entry name" value="HTH_CRP"/>
    <property type="match status" value="1"/>
</dbReference>
<dbReference type="SMART" id="SM00100">
    <property type="entry name" value="cNMP"/>
    <property type="match status" value="1"/>
</dbReference>
<accession>A0ABU3KNP6</accession>
<organism evidence="6 7">
    <name type="scientific">Rhodoferax potami</name>
    <dbReference type="NCBI Taxonomy" id="3068338"/>
    <lineage>
        <taxon>Bacteria</taxon>
        <taxon>Pseudomonadati</taxon>
        <taxon>Pseudomonadota</taxon>
        <taxon>Betaproteobacteria</taxon>
        <taxon>Burkholderiales</taxon>
        <taxon>Comamonadaceae</taxon>
        <taxon>Rhodoferax</taxon>
    </lineage>
</organism>
<keyword evidence="1" id="KW-0805">Transcription regulation</keyword>
<evidence type="ECO:0000259" key="5">
    <source>
        <dbReference type="PROSITE" id="PS51063"/>
    </source>
</evidence>
<keyword evidence="3" id="KW-0804">Transcription</keyword>
<evidence type="ECO:0000256" key="3">
    <source>
        <dbReference type="ARBA" id="ARBA00023163"/>
    </source>
</evidence>
<dbReference type="PANTHER" id="PTHR24567:SF74">
    <property type="entry name" value="HTH-TYPE TRANSCRIPTIONAL REGULATOR ARCR"/>
    <property type="match status" value="1"/>
</dbReference>
<name>A0ABU3KNP6_9BURK</name>
<dbReference type="PROSITE" id="PS50042">
    <property type="entry name" value="CNMP_BINDING_3"/>
    <property type="match status" value="1"/>
</dbReference>
<dbReference type="InterPro" id="IPR014710">
    <property type="entry name" value="RmlC-like_jellyroll"/>
</dbReference>
<dbReference type="CDD" id="cd00038">
    <property type="entry name" value="CAP_ED"/>
    <property type="match status" value="1"/>
</dbReference>
<dbReference type="EMBL" id="JAVBIK010000001">
    <property type="protein sequence ID" value="MDT7518894.1"/>
    <property type="molecule type" value="Genomic_DNA"/>
</dbReference>
<dbReference type="PROSITE" id="PS51063">
    <property type="entry name" value="HTH_CRP_2"/>
    <property type="match status" value="1"/>
</dbReference>
<dbReference type="InterPro" id="IPR018490">
    <property type="entry name" value="cNMP-bd_dom_sf"/>
</dbReference>
<dbReference type="Proteomes" id="UP001321700">
    <property type="component" value="Unassembled WGS sequence"/>
</dbReference>
<dbReference type="Gene3D" id="2.60.120.10">
    <property type="entry name" value="Jelly Rolls"/>
    <property type="match status" value="1"/>
</dbReference>
<dbReference type="SUPFAM" id="SSF46785">
    <property type="entry name" value="Winged helix' DNA-binding domain"/>
    <property type="match status" value="1"/>
</dbReference>
<keyword evidence="7" id="KW-1185">Reference proteome</keyword>
<dbReference type="PANTHER" id="PTHR24567">
    <property type="entry name" value="CRP FAMILY TRANSCRIPTIONAL REGULATORY PROTEIN"/>
    <property type="match status" value="1"/>
</dbReference>
<evidence type="ECO:0000256" key="2">
    <source>
        <dbReference type="ARBA" id="ARBA00023125"/>
    </source>
</evidence>
<keyword evidence="2" id="KW-0238">DNA-binding</keyword>
<reference evidence="6 7" key="1">
    <citation type="submission" date="2023-08" db="EMBL/GenBank/DDBJ databases">
        <title>Rhodoferax potami sp. nov. and Rhodoferax mekongensis sp. nov., isolated from the Mekong River in Thailand.</title>
        <authorList>
            <person name="Kitikhun S."/>
            <person name="Charoenyingcharoen P."/>
            <person name="Siriarchawattana P."/>
            <person name="Likhitrattanapisal S."/>
            <person name="Nilsakha T."/>
            <person name="Chanpet A."/>
            <person name="Rattanawaree P."/>
            <person name="Ingsriswang S."/>
        </authorList>
    </citation>
    <scope>NUCLEOTIDE SEQUENCE [LARGE SCALE GENOMIC DNA]</scope>
    <source>
        <strain evidence="6 7">TBRC 17660</strain>
    </source>
</reference>
<dbReference type="InterPro" id="IPR036390">
    <property type="entry name" value="WH_DNA-bd_sf"/>
</dbReference>
<evidence type="ECO:0000313" key="7">
    <source>
        <dbReference type="Proteomes" id="UP001321700"/>
    </source>
</evidence>
<dbReference type="InterPro" id="IPR012318">
    <property type="entry name" value="HTH_CRP"/>
</dbReference>
<dbReference type="RefSeq" id="WP_313874609.1">
    <property type="nucleotide sequence ID" value="NZ_JAVBIK010000001.1"/>
</dbReference>
<feature type="domain" description="HTH crp-type" evidence="5">
    <location>
        <begin position="150"/>
        <end position="222"/>
    </location>
</feature>
<proteinExistence type="predicted"/>
<dbReference type="InterPro" id="IPR036388">
    <property type="entry name" value="WH-like_DNA-bd_sf"/>
</dbReference>
<dbReference type="InterPro" id="IPR050397">
    <property type="entry name" value="Env_Response_Regulators"/>
</dbReference>
<comment type="caution">
    <text evidence="6">The sequence shown here is derived from an EMBL/GenBank/DDBJ whole genome shotgun (WGS) entry which is preliminary data.</text>
</comment>
<evidence type="ECO:0000259" key="4">
    <source>
        <dbReference type="PROSITE" id="PS50042"/>
    </source>
</evidence>
<dbReference type="Pfam" id="PF13545">
    <property type="entry name" value="HTH_Crp_2"/>
    <property type="match status" value="1"/>
</dbReference>